<dbReference type="EMBL" id="LFXJ01000007">
    <property type="protein sequence ID" value="KMY30712.1"/>
    <property type="molecule type" value="Genomic_DNA"/>
</dbReference>
<dbReference type="InterPro" id="IPR012854">
    <property type="entry name" value="Cu_amine_oxidase-like_N"/>
</dbReference>
<dbReference type="Gene3D" id="3.30.457.10">
    <property type="entry name" value="Copper amine oxidase-like, N-terminal domain"/>
    <property type="match status" value="1"/>
</dbReference>
<dbReference type="PATRIC" id="fig|582475.4.peg.2521"/>
<evidence type="ECO:0000313" key="4">
    <source>
        <dbReference type="Proteomes" id="UP000037326"/>
    </source>
</evidence>
<dbReference type="Pfam" id="PF07833">
    <property type="entry name" value="Cu_amine_oxidN1"/>
    <property type="match status" value="1"/>
</dbReference>
<reference evidence="4" key="1">
    <citation type="submission" date="2015-07" db="EMBL/GenBank/DDBJ databases">
        <authorList>
            <consortium name="Consortium for Microbial Forensics and Genomics (microFORGE)"/>
            <person name="Knight B.M."/>
            <person name="Roberts D.P."/>
            <person name="Lin D."/>
            <person name="Hari K."/>
            <person name="Fletcher J."/>
            <person name="Melcher U."/>
            <person name="Blagden T."/>
            <person name="Winegar R.A."/>
        </authorList>
    </citation>
    <scope>NUCLEOTIDE SEQUENCE [LARGE SCALE GENOMIC DNA]</scope>
    <source>
        <strain evidence="4">DSM 23493</strain>
    </source>
</reference>
<dbReference type="SUPFAM" id="SSF55383">
    <property type="entry name" value="Copper amine oxidase, domain N"/>
    <property type="match status" value="2"/>
</dbReference>
<evidence type="ECO:0000313" key="3">
    <source>
        <dbReference type="EMBL" id="KMY30712.1"/>
    </source>
</evidence>
<feature type="domain" description="Copper amine oxidase-like N-terminal" evidence="2">
    <location>
        <begin position="30"/>
        <end position="132"/>
    </location>
</feature>
<organism evidence="3 4">
    <name type="scientific">Lysinibacillus xylanilyticus</name>
    <dbReference type="NCBI Taxonomy" id="582475"/>
    <lineage>
        <taxon>Bacteria</taxon>
        <taxon>Bacillati</taxon>
        <taxon>Bacillota</taxon>
        <taxon>Bacilli</taxon>
        <taxon>Bacillales</taxon>
        <taxon>Bacillaceae</taxon>
        <taxon>Lysinibacillus</taxon>
    </lineage>
</organism>
<name>A0A0K9F904_9BACI</name>
<dbReference type="Proteomes" id="UP000037326">
    <property type="component" value="Unassembled WGS sequence"/>
</dbReference>
<keyword evidence="1" id="KW-0732">Signal</keyword>
<feature type="signal peptide" evidence="1">
    <location>
        <begin position="1"/>
        <end position="23"/>
    </location>
</feature>
<comment type="caution">
    <text evidence="3">The sequence shown here is derived from an EMBL/GenBank/DDBJ whole genome shotgun (WGS) entry which is preliminary data.</text>
</comment>
<sequence>MKKIFSGVFLAMILMLTSLPAYAAHSTIKIDGVVVTTDAAPEVKNNRTMVPLRVISENLGATVNWKDSKVTLTNNKMQITLQPNSNTVIKNGKTELLDVKPYLKNNRLFVPIRFIAETFGCQVNYQNSTVTVDTAPLLINNVKVKATQYEYHMTMGGIVQQIQGNTYNKALYKVFTENKGKVVDAPANYSWQINLDDPGSYYKDGQYNFMIHENKSIQQFDLYSLNGPFSDEELKGYPEVLIHDVTADKWYLSTVKARESINQLINTATNNGFVKVLSNTVV</sequence>
<dbReference type="GeneID" id="96599555"/>
<protein>
    <recommendedName>
        <fullName evidence="2">Copper amine oxidase-like N-terminal domain-containing protein</fullName>
    </recommendedName>
</protein>
<evidence type="ECO:0000256" key="1">
    <source>
        <dbReference type="SAM" id="SignalP"/>
    </source>
</evidence>
<proteinExistence type="predicted"/>
<dbReference type="RefSeq" id="WP_049667383.1">
    <property type="nucleotide sequence ID" value="NZ_LFXJ01000007.1"/>
</dbReference>
<dbReference type="InterPro" id="IPR036582">
    <property type="entry name" value="Mao_N_sf"/>
</dbReference>
<dbReference type="AlphaFoldDB" id="A0A0K9F904"/>
<gene>
    <name evidence="3" type="ORF">ACZ11_15100</name>
</gene>
<accession>A0A0K9F904</accession>
<dbReference type="OrthoDB" id="9778320at2"/>
<evidence type="ECO:0000259" key="2">
    <source>
        <dbReference type="Pfam" id="PF07833"/>
    </source>
</evidence>
<feature type="chain" id="PRO_5030009961" description="Copper amine oxidase-like N-terminal domain-containing protein" evidence="1">
    <location>
        <begin position="24"/>
        <end position="282"/>
    </location>
</feature>